<dbReference type="CDD" id="cd18186">
    <property type="entry name" value="BTB_POZ_ZBTB_KLHL-like"/>
    <property type="match status" value="1"/>
</dbReference>
<dbReference type="Gene3D" id="3.30.710.10">
    <property type="entry name" value="Potassium Channel Kv1.1, Chain A"/>
    <property type="match status" value="1"/>
</dbReference>
<protein>
    <recommendedName>
        <fullName evidence="2">BTB domain-containing protein</fullName>
    </recommendedName>
</protein>
<dbReference type="InParanoid" id="A0A1E7F1B7"/>
<proteinExistence type="predicted"/>
<dbReference type="InterPro" id="IPR051481">
    <property type="entry name" value="BTB-POZ/Galectin-3-binding"/>
</dbReference>
<dbReference type="EMBL" id="KV784366">
    <property type="protein sequence ID" value="OEU11909.1"/>
    <property type="molecule type" value="Genomic_DNA"/>
</dbReference>
<accession>A0A1E7F1B7</accession>
<dbReference type="Proteomes" id="UP000095751">
    <property type="component" value="Unassembled WGS sequence"/>
</dbReference>
<feature type="region of interest" description="Disordered" evidence="1">
    <location>
        <begin position="538"/>
        <end position="563"/>
    </location>
</feature>
<organism evidence="3 4">
    <name type="scientific">Fragilariopsis cylindrus CCMP1102</name>
    <dbReference type="NCBI Taxonomy" id="635003"/>
    <lineage>
        <taxon>Eukaryota</taxon>
        <taxon>Sar</taxon>
        <taxon>Stramenopiles</taxon>
        <taxon>Ochrophyta</taxon>
        <taxon>Bacillariophyta</taxon>
        <taxon>Bacillariophyceae</taxon>
        <taxon>Bacillariophycidae</taxon>
        <taxon>Bacillariales</taxon>
        <taxon>Bacillariaceae</taxon>
        <taxon>Fragilariopsis</taxon>
    </lineage>
</organism>
<evidence type="ECO:0000256" key="1">
    <source>
        <dbReference type="SAM" id="MobiDB-lite"/>
    </source>
</evidence>
<dbReference type="InterPro" id="IPR011333">
    <property type="entry name" value="SKP1/BTB/POZ_sf"/>
</dbReference>
<dbReference type="Pfam" id="PF00651">
    <property type="entry name" value="BTB"/>
    <property type="match status" value="1"/>
</dbReference>
<keyword evidence="4" id="KW-1185">Reference proteome</keyword>
<dbReference type="AlphaFoldDB" id="A0A1E7F1B7"/>
<dbReference type="KEGG" id="fcy:FRACYDRAFT_245032"/>
<dbReference type="PROSITE" id="PS50097">
    <property type="entry name" value="BTB"/>
    <property type="match status" value="1"/>
</dbReference>
<dbReference type="SMART" id="SM00225">
    <property type="entry name" value="BTB"/>
    <property type="match status" value="1"/>
</dbReference>
<feature type="domain" description="BTB" evidence="2">
    <location>
        <begin position="104"/>
        <end position="159"/>
    </location>
</feature>
<dbReference type="SUPFAM" id="SSF54695">
    <property type="entry name" value="POZ domain"/>
    <property type="match status" value="1"/>
</dbReference>
<evidence type="ECO:0000313" key="3">
    <source>
        <dbReference type="EMBL" id="OEU11909.1"/>
    </source>
</evidence>
<evidence type="ECO:0000313" key="4">
    <source>
        <dbReference type="Proteomes" id="UP000095751"/>
    </source>
</evidence>
<sequence length="584" mass="66805">MGDNIKNITNANNNIFLNLSYVDLTTASSTDEDENENERQPASKRRRNNFRNAGPYWSKHPEDEARYTDWKLIVYYKHFARGDTNDDEEPNNKDDDQKNSKAVYSVHRNMLGTKCDYFDRMFQSNFSESKSGETKLDLPDCDAVVTLQDFENLLDWFYTEDQIEFDPANVVGMLYLSDYFCIESLKVQAQTYTQKHLHSMSSHYEHGPDTKILVVYYRNAKMTNNEYLQNLVAHVCCLNPETMCMDSELTTNLQDIDLWISIFRAIPYLEETHDMTTAQNDAIWSVHFAHFCDQYPHQVDTTNFRILTSKESLPKISEDAAVRLLEHEQRLGLANPSAVVQHNNSINSSEGQLNYDGFHGARKVGVVPSVGQHQLLKDHHQDSATRTLTCLQQRCLDALYDTETGLWNIRKPELVLGRLKNLSGFVFESIMLNSISNNSITQKDPTSIIVKGAELCNGIYRLSGYDAEIGAYIFHKHSTYLGESDRRIFRLSKQQRTEDKDVFNWFISVLPARSDRRNTTAAKKSSEIDLYLASTSASKRSKLPPNNGWKIPKDPAPGASDQNRVPILSYSKTEMMGAIRALDI</sequence>
<dbReference type="OrthoDB" id="6359943at2759"/>
<reference evidence="3 4" key="1">
    <citation type="submission" date="2016-09" db="EMBL/GenBank/DDBJ databases">
        <title>Extensive genetic diversity and differential bi-allelic expression allows diatom success in the polar Southern Ocean.</title>
        <authorList>
            <consortium name="DOE Joint Genome Institute"/>
            <person name="Mock T."/>
            <person name="Otillar R.P."/>
            <person name="Strauss J."/>
            <person name="Dupont C."/>
            <person name="Frickenhaus S."/>
            <person name="Maumus F."/>
            <person name="Mcmullan M."/>
            <person name="Sanges R."/>
            <person name="Schmutz J."/>
            <person name="Toseland A."/>
            <person name="Valas R."/>
            <person name="Veluchamy A."/>
            <person name="Ward B.J."/>
            <person name="Allen A."/>
            <person name="Barry K."/>
            <person name="Falciatore A."/>
            <person name="Ferrante M."/>
            <person name="Fortunato A.E."/>
            <person name="Gloeckner G."/>
            <person name="Gruber A."/>
            <person name="Hipkin R."/>
            <person name="Janech M."/>
            <person name="Kroth P."/>
            <person name="Leese F."/>
            <person name="Lindquist E."/>
            <person name="Lyon B.R."/>
            <person name="Martin J."/>
            <person name="Mayer C."/>
            <person name="Parker M."/>
            <person name="Quesneville H."/>
            <person name="Raymond J."/>
            <person name="Uhlig C."/>
            <person name="Valentin K.U."/>
            <person name="Worden A.Z."/>
            <person name="Armbrust E.V."/>
            <person name="Bowler C."/>
            <person name="Green B."/>
            <person name="Moulton V."/>
            <person name="Van Oosterhout C."/>
            <person name="Grigoriev I."/>
        </authorList>
    </citation>
    <scope>NUCLEOTIDE SEQUENCE [LARGE SCALE GENOMIC DNA]</scope>
    <source>
        <strain evidence="3 4">CCMP1102</strain>
    </source>
</reference>
<dbReference type="PANTHER" id="PTHR24410">
    <property type="entry name" value="HL07962P-RELATED"/>
    <property type="match status" value="1"/>
</dbReference>
<evidence type="ECO:0000259" key="2">
    <source>
        <dbReference type="PROSITE" id="PS50097"/>
    </source>
</evidence>
<gene>
    <name evidence="3" type="ORF">FRACYDRAFT_245032</name>
</gene>
<dbReference type="InterPro" id="IPR000210">
    <property type="entry name" value="BTB/POZ_dom"/>
</dbReference>
<name>A0A1E7F1B7_9STRA</name>
<dbReference type="PANTHER" id="PTHR24410:SF23">
    <property type="entry name" value="BTB DOMAIN-CONTAINING PROTEIN-RELATED"/>
    <property type="match status" value="1"/>
</dbReference>
<feature type="region of interest" description="Disordered" evidence="1">
    <location>
        <begin position="27"/>
        <end position="58"/>
    </location>
</feature>